<protein>
    <submittedName>
        <fullName evidence="1">Uncharacterized protein</fullName>
    </submittedName>
</protein>
<dbReference type="EMBL" id="AP017313">
    <property type="protein sequence ID" value="BAU53065.1"/>
    <property type="molecule type" value="Genomic_DNA"/>
</dbReference>
<dbReference type="AlphaFoldDB" id="A0A125T2H2"/>
<organism evidence="1 2">
    <name type="scientific">Mucilaginibacter gotjawali</name>
    <dbReference type="NCBI Taxonomy" id="1550579"/>
    <lineage>
        <taxon>Bacteria</taxon>
        <taxon>Pseudomonadati</taxon>
        <taxon>Bacteroidota</taxon>
        <taxon>Sphingobacteriia</taxon>
        <taxon>Sphingobacteriales</taxon>
        <taxon>Sphingobacteriaceae</taxon>
        <taxon>Mucilaginibacter</taxon>
    </lineage>
</organism>
<sequence>MGVILRLSKDVHKGLADQCFDKLSMTAVFLPWEKLAFSFNAIKLH</sequence>
<dbReference type="Proteomes" id="UP000218263">
    <property type="component" value="Chromosome"/>
</dbReference>
<gene>
    <name evidence="1" type="ORF">MgSA37_01232</name>
</gene>
<dbReference type="KEGG" id="mgot:MgSA37_01232"/>
<name>A0A125T2H2_9SPHI</name>
<reference evidence="1 2" key="1">
    <citation type="submission" date="2015-12" db="EMBL/GenBank/DDBJ databases">
        <title>Genome sequence of Mucilaginibacter gotjawali.</title>
        <authorList>
            <person name="Lee J.S."/>
            <person name="Lee K.C."/>
            <person name="Kim K.K."/>
            <person name="Lee B.W."/>
        </authorList>
    </citation>
    <scope>NUCLEOTIDE SEQUENCE [LARGE SCALE GENOMIC DNA]</scope>
    <source>
        <strain evidence="1 2">SA3-7</strain>
    </source>
</reference>
<evidence type="ECO:0000313" key="1">
    <source>
        <dbReference type="EMBL" id="BAU53065.1"/>
    </source>
</evidence>
<evidence type="ECO:0000313" key="2">
    <source>
        <dbReference type="Proteomes" id="UP000218263"/>
    </source>
</evidence>
<keyword evidence="2" id="KW-1185">Reference proteome</keyword>
<proteinExistence type="predicted"/>
<accession>A0A125T2H2</accession>